<dbReference type="Proteomes" id="UP000324209">
    <property type="component" value="Chromosome"/>
</dbReference>
<organism evidence="4 5">
    <name type="scientific">Oceanispirochaeta crateris</name>
    <dbReference type="NCBI Taxonomy" id="2518645"/>
    <lineage>
        <taxon>Bacteria</taxon>
        <taxon>Pseudomonadati</taxon>
        <taxon>Spirochaetota</taxon>
        <taxon>Spirochaetia</taxon>
        <taxon>Spirochaetales</taxon>
        <taxon>Spirochaetaceae</taxon>
        <taxon>Oceanispirochaeta</taxon>
    </lineage>
</organism>
<dbReference type="AlphaFoldDB" id="A0A5C1QLB7"/>
<evidence type="ECO:0000256" key="1">
    <source>
        <dbReference type="ARBA" id="ARBA00022553"/>
    </source>
</evidence>
<dbReference type="KEGG" id="ock:EXM22_12835"/>
<reference evidence="4 5" key="1">
    <citation type="submission" date="2019-02" db="EMBL/GenBank/DDBJ databases">
        <title>Complete Genome Sequence and Methylome Analysis of free living Spirochaetas.</title>
        <authorList>
            <person name="Fomenkov A."/>
            <person name="Dubinina G."/>
            <person name="Leshcheva N."/>
            <person name="Mikheeva N."/>
            <person name="Grabovich M."/>
            <person name="Vincze T."/>
            <person name="Roberts R.J."/>
        </authorList>
    </citation>
    <scope>NUCLEOTIDE SEQUENCE [LARGE SCALE GENOMIC DNA]</scope>
    <source>
        <strain evidence="4 5">K2</strain>
    </source>
</reference>
<feature type="modified residue" description="4-aspartylphosphate" evidence="2">
    <location>
        <position position="54"/>
    </location>
</feature>
<dbReference type="PANTHER" id="PTHR44591">
    <property type="entry name" value="STRESS RESPONSE REGULATOR PROTEIN 1"/>
    <property type="match status" value="1"/>
</dbReference>
<sequence length="120" mass="13600">MAKTILIVEDEPIIGMELRETLEKAGYKVPDVVRNADGVMPSVIKNTPDLIIMDIYLKSFIDGIDAAQRVKMINDTPIIFLTAYPNDSIRKKAMTVKPAAYLLKPIRDEELQRKIKEVLE</sequence>
<dbReference type="InterPro" id="IPR011006">
    <property type="entry name" value="CheY-like_superfamily"/>
</dbReference>
<dbReference type="InterPro" id="IPR001789">
    <property type="entry name" value="Sig_transdc_resp-reg_receiver"/>
</dbReference>
<evidence type="ECO:0000313" key="4">
    <source>
        <dbReference type="EMBL" id="QEN08833.1"/>
    </source>
</evidence>
<dbReference type="OrthoDB" id="5343928at2"/>
<dbReference type="PROSITE" id="PS50110">
    <property type="entry name" value="RESPONSE_REGULATORY"/>
    <property type="match status" value="1"/>
</dbReference>
<name>A0A5C1QLB7_9SPIO</name>
<dbReference type="SMART" id="SM00448">
    <property type="entry name" value="REC"/>
    <property type="match status" value="1"/>
</dbReference>
<gene>
    <name evidence="4" type="ORF">EXM22_12835</name>
</gene>
<dbReference type="RefSeq" id="WP_149486912.1">
    <property type="nucleotide sequence ID" value="NZ_CP036150.1"/>
</dbReference>
<dbReference type="EMBL" id="CP036150">
    <property type="protein sequence ID" value="QEN08833.1"/>
    <property type="molecule type" value="Genomic_DNA"/>
</dbReference>
<evidence type="ECO:0000259" key="3">
    <source>
        <dbReference type="PROSITE" id="PS50110"/>
    </source>
</evidence>
<evidence type="ECO:0000313" key="5">
    <source>
        <dbReference type="Proteomes" id="UP000324209"/>
    </source>
</evidence>
<keyword evidence="1 2" id="KW-0597">Phosphoprotein</keyword>
<dbReference type="SUPFAM" id="SSF52172">
    <property type="entry name" value="CheY-like"/>
    <property type="match status" value="1"/>
</dbReference>
<keyword evidence="5" id="KW-1185">Reference proteome</keyword>
<protein>
    <submittedName>
        <fullName evidence="4">Response regulator</fullName>
    </submittedName>
</protein>
<dbReference type="InterPro" id="IPR050595">
    <property type="entry name" value="Bact_response_regulator"/>
</dbReference>
<accession>A0A5C1QLB7</accession>
<dbReference type="Gene3D" id="3.40.50.2300">
    <property type="match status" value="1"/>
</dbReference>
<dbReference type="GO" id="GO:0000160">
    <property type="term" value="P:phosphorelay signal transduction system"/>
    <property type="evidence" value="ECO:0007669"/>
    <property type="project" value="InterPro"/>
</dbReference>
<dbReference type="Pfam" id="PF00072">
    <property type="entry name" value="Response_reg"/>
    <property type="match status" value="1"/>
</dbReference>
<proteinExistence type="predicted"/>
<dbReference type="PANTHER" id="PTHR44591:SF3">
    <property type="entry name" value="RESPONSE REGULATORY DOMAIN-CONTAINING PROTEIN"/>
    <property type="match status" value="1"/>
</dbReference>
<evidence type="ECO:0000256" key="2">
    <source>
        <dbReference type="PROSITE-ProRule" id="PRU00169"/>
    </source>
</evidence>
<feature type="domain" description="Response regulatory" evidence="3">
    <location>
        <begin position="4"/>
        <end position="119"/>
    </location>
</feature>
<dbReference type="CDD" id="cd17534">
    <property type="entry name" value="REC_DC-like"/>
    <property type="match status" value="1"/>
</dbReference>